<protein>
    <recommendedName>
        <fullName evidence="3">RNA-directed DNA polymerase (Reverse transcriptase)</fullName>
    </recommendedName>
</protein>
<comment type="caution">
    <text evidence="1">The sequence shown here is derived from an EMBL/GenBank/DDBJ whole genome shotgun (WGS) entry which is preliminary data.</text>
</comment>
<organism evidence="1 2">
    <name type="scientific">Trifolium medium</name>
    <dbReference type="NCBI Taxonomy" id="97028"/>
    <lineage>
        <taxon>Eukaryota</taxon>
        <taxon>Viridiplantae</taxon>
        <taxon>Streptophyta</taxon>
        <taxon>Embryophyta</taxon>
        <taxon>Tracheophyta</taxon>
        <taxon>Spermatophyta</taxon>
        <taxon>Magnoliopsida</taxon>
        <taxon>eudicotyledons</taxon>
        <taxon>Gunneridae</taxon>
        <taxon>Pentapetalae</taxon>
        <taxon>rosids</taxon>
        <taxon>fabids</taxon>
        <taxon>Fabales</taxon>
        <taxon>Fabaceae</taxon>
        <taxon>Papilionoideae</taxon>
        <taxon>50 kb inversion clade</taxon>
        <taxon>NPAAA clade</taxon>
        <taxon>Hologalegina</taxon>
        <taxon>IRL clade</taxon>
        <taxon>Trifolieae</taxon>
        <taxon>Trifolium</taxon>
    </lineage>
</organism>
<keyword evidence="2" id="KW-1185">Reference proteome</keyword>
<proteinExistence type="predicted"/>
<evidence type="ECO:0008006" key="3">
    <source>
        <dbReference type="Google" id="ProtNLM"/>
    </source>
</evidence>
<sequence length="104" mass="12319">MSLRSGEWRLRAYENEVIFKARTKKYHDQKLVPKEFHRGQQVLLFNSRLKLFPGKLKSRWSGPIVIKEVFPHGAMEIFKPGEEEQSFKVNCQRLKLYKGGKVDR</sequence>
<dbReference type="AlphaFoldDB" id="A0A392Q822"/>
<reference evidence="1 2" key="1">
    <citation type="journal article" date="2018" name="Front. Plant Sci.">
        <title>Red Clover (Trifolium pratense) and Zigzag Clover (T. medium) - A Picture of Genomic Similarities and Differences.</title>
        <authorList>
            <person name="Dluhosova J."/>
            <person name="Istvanek J."/>
            <person name="Nedelnik J."/>
            <person name="Repkova J."/>
        </authorList>
    </citation>
    <scope>NUCLEOTIDE SEQUENCE [LARGE SCALE GENOMIC DNA]</scope>
    <source>
        <strain evidence="2">cv. 10/8</strain>
        <tissue evidence="1">Leaf</tissue>
    </source>
</reference>
<evidence type="ECO:0000313" key="2">
    <source>
        <dbReference type="Proteomes" id="UP000265520"/>
    </source>
</evidence>
<feature type="non-terminal residue" evidence="1">
    <location>
        <position position="104"/>
    </location>
</feature>
<dbReference type="EMBL" id="LXQA010119126">
    <property type="protein sequence ID" value="MCI20278.1"/>
    <property type="molecule type" value="Genomic_DNA"/>
</dbReference>
<evidence type="ECO:0000313" key="1">
    <source>
        <dbReference type="EMBL" id="MCI20278.1"/>
    </source>
</evidence>
<accession>A0A392Q822</accession>
<name>A0A392Q822_9FABA</name>
<dbReference type="Proteomes" id="UP000265520">
    <property type="component" value="Unassembled WGS sequence"/>
</dbReference>